<feature type="domain" description="Pyrroline-5-carboxylate reductase catalytic N-terminal" evidence="7">
    <location>
        <begin position="4"/>
        <end position="93"/>
    </location>
</feature>
<dbReference type="PANTHER" id="PTHR11645:SF0">
    <property type="entry name" value="PYRROLINE-5-CARBOXYLATE REDUCTASE 3"/>
    <property type="match status" value="1"/>
</dbReference>
<keyword evidence="4" id="KW-0641">Proline biosynthesis</keyword>
<evidence type="ECO:0000256" key="1">
    <source>
        <dbReference type="ARBA" id="ARBA00005525"/>
    </source>
</evidence>
<evidence type="ECO:0000256" key="2">
    <source>
        <dbReference type="ARBA" id="ARBA00022857"/>
    </source>
</evidence>
<dbReference type="InterPro" id="IPR029036">
    <property type="entry name" value="P5CR_dimer"/>
</dbReference>
<protein>
    <recommendedName>
        <fullName evidence="4 5">Pyrroline-5-carboxylate reductase</fullName>
        <shortName evidence="4">P5C reductase</shortName>
        <shortName evidence="4">P5CR</shortName>
        <ecNumber evidence="4 5">1.5.1.2</ecNumber>
    </recommendedName>
    <alternativeName>
        <fullName evidence="4">PCA reductase</fullName>
    </alternativeName>
</protein>
<dbReference type="FunFam" id="1.10.3730.10:FF:000001">
    <property type="entry name" value="Pyrroline-5-carboxylate reductase"/>
    <property type="match status" value="1"/>
</dbReference>
<sequence>MLAGAGQMGGALLEAWLDVGIDHRCLTVLEPRPSGPLVERLDRAGIVLNPLAGTRPSPDVLVLAVKPQMLERAAPDLLPYAQPGTLLISVLAGKTIADLRRALPDVGSIARAMPNTPAAIRRGITGVAVDAAVNENQKAAIQFLLAAVGEVEWLADENLIDAVTAVSGSGPAYVFYLTECLAKAGEAVGLEAAVAMRLARATVEGAGGLMAARPGDTSEMLRRNVTSPGGTTAAALDVLMMDTGGLPMLISAAVAAAHRRAAELSG</sequence>
<dbReference type="AlphaFoldDB" id="A0AA41YR65"/>
<reference evidence="9" key="1">
    <citation type="submission" date="2022-05" db="EMBL/GenBank/DDBJ databases">
        <authorList>
            <person name="Pankratov T."/>
        </authorList>
    </citation>
    <scope>NUCLEOTIDE SEQUENCE</scope>
    <source>
        <strain evidence="9">BP6-180914</strain>
    </source>
</reference>
<dbReference type="Gene3D" id="1.10.3730.10">
    <property type="entry name" value="ProC C-terminal domain-like"/>
    <property type="match status" value="1"/>
</dbReference>
<comment type="pathway">
    <text evidence="4">Amino-acid biosynthesis; L-proline biosynthesis; L-proline from L-glutamate 5-semialdehyde: step 1/1.</text>
</comment>
<dbReference type="InterPro" id="IPR000304">
    <property type="entry name" value="Pyrroline-COOH_reductase"/>
</dbReference>
<feature type="domain" description="Pyrroline-5-carboxylate reductase dimerisation" evidence="8">
    <location>
        <begin position="157"/>
        <end position="264"/>
    </location>
</feature>
<dbReference type="InterPro" id="IPR008927">
    <property type="entry name" value="6-PGluconate_DH-like_C_sf"/>
</dbReference>
<keyword evidence="2 4" id="KW-0521">NADP</keyword>
<accession>A0AA41YR65</accession>
<dbReference type="InterPro" id="IPR036291">
    <property type="entry name" value="NAD(P)-bd_dom_sf"/>
</dbReference>
<organism evidence="9 10">
    <name type="scientific">Lichenifustis flavocetrariae</name>
    <dbReference type="NCBI Taxonomy" id="2949735"/>
    <lineage>
        <taxon>Bacteria</taxon>
        <taxon>Pseudomonadati</taxon>
        <taxon>Pseudomonadota</taxon>
        <taxon>Alphaproteobacteria</taxon>
        <taxon>Hyphomicrobiales</taxon>
        <taxon>Lichenihabitantaceae</taxon>
        <taxon>Lichenifustis</taxon>
    </lineage>
</organism>
<gene>
    <name evidence="4 9" type="primary">proC</name>
    <name evidence="9" type="ORF">M8523_03325</name>
</gene>
<name>A0AA41YR65_9HYPH</name>
<dbReference type="EMBL" id="JAMOIM010000001">
    <property type="protein sequence ID" value="MCW6507049.1"/>
    <property type="molecule type" value="Genomic_DNA"/>
</dbReference>
<evidence type="ECO:0000256" key="4">
    <source>
        <dbReference type="HAMAP-Rule" id="MF_01925"/>
    </source>
</evidence>
<dbReference type="SUPFAM" id="SSF51735">
    <property type="entry name" value="NAD(P)-binding Rossmann-fold domains"/>
    <property type="match status" value="1"/>
</dbReference>
<comment type="subcellular location">
    <subcellularLocation>
        <location evidence="4">Cytoplasm</location>
    </subcellularLocation>
</comment>
<dbReference type="PIRSF" id="PIRSF000193">
    <property type="entry name" value="Pyrrol-5-carb_rd"/>
    <property type="match status" value="1"/>
</dbReference>
<comment type="catalytic activity">
    <reaction evidence="4">
        <text>L-proline + NADP(+) = (S)-1-pyrroline-5-carboxylate + NADPH + 2 H(+)</text>
        <dbReference type="Rhea" id="RHEA:14109"/>
        <dbReference type="ChEBI" id="CHEBI:15378"/>
        <dbReference type="ChEBI" id="CHEBI:17388"/>
        <dbReference type="ChEBI" id="CHEBI:57783"/>
        <dbReference type="ChEBI" id="CHEBI:58349"/>
        <dbReference type="ChEBI" id="CHEBI:60039"/>
        <dbReference type="EC" id="1.5.1.2"/>
    </reaction>
</comment>
<evidence type="ECO:0000256" key="6">
    <source>
        <dbReference type="PIRSR" id="PIRSR000193-1"/>
    </source>
</evidence>
<dbReference type="HAMAP" id="MF_01925">
    <property type="entry name" value="P5C_reductase"/>
    <property type="match status" value="1"/>
</dbReference>
<keyword evidence="4" id="KW-0028">Amino-acid biosynthesis</keyword>
<evidence type="ECO:0000256" key="3">
    <source>
        <dbReference type="ARBA" id="ARBA00023002"/>
    </source>
</evidence>
<dbReference type="Gene3D" id="3.40.50.720">
    <property type="entry name" value="NAD(P)-binding Rossmann-like Domain"/>
    <property type="match status" value="1"/>
</dbReference>
<comment type="similarity">
    <text evidence="1 4">Belongs to the pyrroline-5-carboxylate reductase family.</text>
</comment>
<dbReference type="InterPro" id="IPR028939">
    <property type="entry name" value="P5C_Rdtase_cat_N"/>
</dbReference>
<dbReference type="EC" id="1.5.1.2" evidence="4 5"/>
<keyword evidence="3 4" id="KW-0560">Oxidoreductase</keyword>
<dbReference type="Proteomes" id="UP001165667">
    <property type="component" value="Unassembled WGS sequence"/>
</dbReference>
<proteinExistence type="inferred from homology"/>
<dbReference type="SUPFAM" id="SSF48179">
    <property type="entry name" value="6-phosphogluconate dehydrogenase C-terminal domain-like"/>
    <property type="match status" value="1"/>
</dbReference>
<evidence type="ECO:0000256" key="5">
    <source>
        <dbReference type="NCBIfam" id="TIGR00112"/>
    </source>
</evidence>
<dbReference type="GO" id="GO:0004735">
    <property type="term" value="F:pyrroline-5-carboxylate reductase activity"/>
    <property type="evidence" value="ECO:0007669"/>
    <property type="project" value="UniProtKB-UniRule"/>
</dbReference>
<dbReference type="Pfam" id="PF03807">
    <property type="entry name" value="F420_oxidored"/>
    <property type="match status" value="1"/>
</dbReference>
<comment type="catalytic activity">
    <reaction evidence="4">
        <text>L-proline + NAD(+) = (S)-1-pyrroline-5-carboxylate + NADH + 2 H(+)</text>
        <dbReference type="Rhea" id="RHEA:14105"/>
        <dbReference type="ChEBI" id="CHEBI:15378"/>
        <dbReference type="ChEBI" id="CHEBI:17388"/>
        <dbReference type="ChEBI" id="CHEBI:57540"/>
        <dbReference type="ChEBI" id="CHEBI:57945"/>
        <dbReference type="ChEBI" id="CHEBI:60039"/>
        <dbReference type="EC" id="1.5.1.2"/>
    </reaction>
</comment>
<evidence type="ECO:0000313" key="9">
    <source>
        <dbReference type="EMBL" id="MCW6507049.1"/>
    </source>
</evidence>
<keyword evidence="10" id="KW-1185">Reference proteome</keyword>
<dbReference type="Pfam" id="PF14748">
    <property type="entry name" value="P5CR_dimer"/>
    <property type="match status" value="1"/>
</dbReference>
<dbReference type="RefSeq" id="WP_282583381.1">
    <property type="nucleotide sequence ID" value="NZ_JAMOIM010000001.1"/>
</dbReference>
<evidence type="ECO:0000259" key="8">
    <source>
        <dbReference type="Pfam" id="PF14748"/>
    </source>
</evidence>
<dbReference type="GO" id="GO:0005737">
    <property type="term" value="C:cytoplasm"/>
    <property type="evidence" value="ECO:0007669"/>
    <property type="project" value="UniProtKB-SubCell"/>
</dbReference>
<evidence type="ECO:0000259" key="7">
    <source>
        <dbReference type="Pfam" id="PF03807"/>
    </source>
</evidence>
<evidence type="ECO:0000313" key="10">
    <source>
        <dbReference type="Proteomes" id="UP001165667"/>
    </source>
</evidence>
<feature type="binding site" evidence="6">
    <location>
        <begin position="64"/>
        <end position="67"/>
    </location>
    <ligand>
        <name>NADP(+)</name>
        <dbReference type="ChEBI" id="CHEBI:58349"/>
    </ligand>
</feature>
<comment type="function">
    <text evidence="4">Catalyzes the reduction of 1-pyrroline-5-carboxylate (PCA) to L-proline.</text>
</comment>
<dbReference type="PANTHER" id="PTHR11645">
    <property type="entry name" value="PYRROLINE-5-CARBOXYLATE REDUCTASE"/>
    <property type="match status" value="1"/>
</dbReference>
<keyword evidence="4" id="KW-0963">Cytoplasm</keyword>
<dbReference type="GO" id="GO:0055129">
    <property type="term" value="P:L-proline biosynthetic process"/>
    <property type="evidence" value="ECO:0007669"/>
    <property type="project" value="UniProtKB-UniRule"/>
</dbReference>
<dbReference type="NCBIfam" id="TIGR00112">
    <property type="entry name" value="proC"/>
    <property type="match status" value="1"/>
</dbReference>
<comment type="caution">
    <text evidence="9">The sequence shown here is derived from an EMBL/GenBank/DDBJ whole genome shotgun (WGS) entry which is preliminary data.</text>
</comment>